<dbReference type="EMBL" id="JANSHE010002067">
    <property type="protein sequence ID" value="KAJ2996147.1"/>
    <property type="molecule type" value="Genomic_DNA"/>
</dbReference>
<evidence type="ECO:0000313" key="1">
    <source>
        <dbReference type="EMBL" id="KAJ2996147.1"/>
    </source>
</evidence>
<accession>A0ACC1PPK8</accession>
<proteinExistence type="predicted"/>
<comment type="caution">
    <text evidence="1">The sequence shown here is derived from an EMBL/GenBank/DDBJ whole genome shotgun (WGS) entry which is preliminary data.</text>
</comment>
<sequence length="153" mass="16628">MRVVRRPSPGDGGCPPILIQAPCRGWGGSGPTARFVHIFPDSPSWRAAQASVFYHAVTFCAQMNCLSICLWLVSVVLVAGVHAKETVEDAALIARQLVDGSSVRRPRPDHPDRGTMTVTPAAGLAPEAEPFALQEYYARHVPRSKRRHSFAEG</sequence>
<dbReference type="Proteomes" id="UP001144978">
    <property type="component" value="Unassembled WGS sequence"/>
</dbReference>
<organism evidence="1 2">
    <name type="scientific">Trametes sanguinea</name>
    <dbReference type="NCBI Taxonomy" id="158606"/>
    <lineage>
        <taxon>Eukaryota</taxon>
        <taxon>Fungi</taxon>
        <taxon>Dikarya</taxon>
        <taxon>Basidiomycota</taxon>
        <taxon>Agaricomycotina</taxon>
        <taxon>Agaricomycetes</taxon>
        <taxon>Polyporales</taxon>
        <taxon>Polyporaceae</taxon>
        <taxon>Trametes</taxon>
    </lineage>
</organism>
<name>A0ACC1PPK8_9APHY</name>
<reference evidence="1" key="1">
    <citation type="submission" date="2022-08" db="EMBL/GenBank/DDBJ databases">
        <title>Genome Sequence of Pycnoporus sanguineus.</title>
        <authorList>
            <person name="Buettner E."/>
        </authorList>
    </citation>
    <scope>NUCLEOTIDE SEQUENCE</scope>
    <source>
        <strain evidence="1">CG-C14</strain>
    </source>
</reference>
<evidence type="ECO:0000313" key="2">
    <source>
        <dbReference type="Proteomes" id="UP001144978"/>
    </source>
</evidence>
<keyword evidence="2" id="KW-1185">Reference proteome</keyword>
<protein>
    <submittedName>
        <fullName evidence="1">Uncharacterized protein</fullName>
    </submittedName>
</protein>
<gene>
    <name evidence="1" type="ORF">NUW54_g7275</name>
</gene>